<evidence type="ECO:0000313" key="3">
    <source>
        <dbReference type="Proteomes" id="UP000076830"/>
    </source>
</evidence>
<dbReference type="Proteomes" id="UP000076830">
    <property type="component" value="Chromosome"/>
</dbReference>
<dbReference type="Gene3D" id="2.40.33.20">
    <property type="entry name" value="PK beta-barrel domain-like"/>
    <property type="match status" value="1"/>
</dbReference>
<proteinExistence type="predicted"/>
<protein>
    <submittedName>
        <fullName evidence="2">Fe-S protein</fullName>
    </submittedName>
</protein>
<dbReference type="AlphaFoldDB" id="A0A167H332"/>
<dbReference type="PROSITE" id="PS51340">
    <property type="entry name" value="MOSC"/>
    <property type="match status" value="1"/>
</dbReference>
<sequence>MTITLSGLYVYPLKSCAPLPQPAAEVDPRGLAGDRRWMVVDADGRFVTGRQQPRLTLVRACPDGPDALRLDAPDLPTLRLAPAAAERTAVTVWGSRVLALPAEPAADAWISGFLGQPARFVHMDPAATRRIDGRYSEAGEVSFADGFPLLLLSAAAVDLLNTRLARPVSPLRFRPNLIVAGTEAHAEDRWKRVRIGDLVFEVVKPCTRCVFTTVDFERGVRDPDGEPLRTLLTYRRGADGVTFGQNLIPLTGGGVRVGDRVDVLD</sequence>
<dbReference type="GO" id="GO:0030170">
    <property type="term" value="F:pyridoxal phosphate binding"/>
    <property type="evidence" value="ECO:0007669"/>
    <property type="project" value="InterPro"/>
</dbReference>
<accession>A0A167H332</accession>
<reference evidence="2 3" key="1">
    <citation type="submission" date="2016-04" db="EMBL/GenBank/DDBJ databases">
        <title>Complete genome sequence of Dokdonella koreensis DS-123T.</title>
        <authorList>
            <person name="Kim J.F."/>
            <person name="Lee H."/>
            <person name="Kwak M.-J."/>
        </authorList>
    </citation>
    <scope>NUCLEOTIDE SEQUENCE [LARGE SCALE GENOMIC DNA]</scope>
    <source>
        <strain evidence="2 3">DS-123</strain>
    </source>
</reference>
<evidence type="ECO:0000259" key="1">
    <source>
        <dbReference type="PROSITE" id="PS51340"/>
    </source>
</evidence>
<dbReference type="Pfam" id="PF03476">
    <property type="entry name" value="MOSC_N"/>
    <property type="match status" value="1"/>
</dbReference>
<dbReference type="InterPro" id="IPR011037">
    <property type="entry name" value="Pyrv_Knase-like_insert_dom_sf"/>
</dbReference>
<dbReference type="InterPro" id="IPR005303">
    <property type="entry name" value="MOCOS_middle"/>
</dbReference>
<keyword evidence="3" id="KW-1185">Reference proteome</keyword>
<dbReference type="InterPro" id="IPR005302">
    <property type="entry name" value="MoCF_Sase_C"/>
</dbReference>
<dbReference type="SUPFAM" id="SSF50800">
    <property type="entry name" value="PK beta-barrel domain-like"/>
    <property type="match status" value="1"/>
</dbReference>
<name>A0A167H332_9GAMM</name>
<dbReference type="EMBL" id="CP015249">
    <property type="protein sequence ID" value="ANB18676.1"/>
    <property type="molecule type" value="Genomic_DNA"/>
</dbReference>
<dbReference type="PANTHER" id="PTHR14237:SF19">
    <property type="entry name" value="MITOCHONDRIAL AMIDOXIME REDUCING COMPONENT 1"/>
    <property type="match status" value="1"/>
</dbReference>
<dbReference type="PANTHER" id="PTHR14237">
    <property type="entry name" value="MOLYBDOPTERIN COFACTOR SULFURASE MOSC"/>
    <property type="match status" value="1"/>
</dbReference>
<dbReference type="PATRIC" id="fig|1300342.3.peg.2608"/>
<dbReference type="Pfam" id="PF03473">
    <property type="entry name" value="MOSC"/>
    <property type="match status" value="1"/>
</dbReference>
<dbReference type="STRING" id="1300342.I596_2680"/>
<feature type="domain" description="MOSC" evidence="1">
    <location>
        <begin position="98"/>
        <end position="264"/>
    </location>
</feature>
<dbReference type="OrthoDB" id="581532at2"/>
<organism evidence="2 3">
    <name type="scientific">Dokdonella koreensis DS-123</name>
    <dbReference type="NCBI Taxonomy" id="1300342"/>
    <lineage>
        <taxon>Bacteria</taxon>
        <taxon>Pseudomonadati</taxon>
        <taxon>Pseudomonadota</taxon>
        <taxon>Gammaproteobacteria</taxon>
        <taxon>Lysobacterales</taxon>
        <taxon>Rhodanobacteraceae</taxon>
        <taxon>Dokdonella</taxon>
    </lineage>
</organism>
<dbReference type="GO" id="GO:0030151">
    <property type="term" value="F:molybdenum ion binding"/>
    <property type="evidence" value="ECO:0007669"/>
    <property type="project" value="InterPro"/>
</dbReference>
<gene>
    <name evidence="2" type="ORF">I596_2680</name>
</gene>
<dbReference type="KEGG" id="dko:I596_2680"/>
<dbReference type="GO" id="GO:0003824">
    <property type="term" value="F:catalytic activity"/>
    <property type="evidence" value="ECO:0007669"/>
    <property type="project" value="InterPro"/>
</dbReference>
<evidence type="ECO:0000313" key="2">
    <source>
        <dbReference type="EMBL" id="ANB18676.1"/>
    </source>
</evidence>
<dbReference type="SUPFAM" id="SSF141673">
    <property type="entry name" value="MOSC N-terminal domain-like"/>
    <property type="match status" value="1"/>
</dbReference>
<dbReference type="RefSeq" id="WP_067648468.1">
    <property type="nucleotide sequence ID" value="NZ_CP015249.1"/>
</dbReference>